<comment type="similarity">
    <text evidence="3 9">Belongs to the PRA-PH family.</text>
</comment>
<dbReference type="GO" id="GO:0004636">
    <property type="term" value="F:phosphoribosyl-ATP diphosphatase activity"/>
    <property type="evidence" value="ECO:0007669"/>
    <property type="project" value="UniProtKB-UniRule"/>
</dbReference>
<dbReference type="UniPathway" id="UPA00031">
    <property type="reaction ID" value="UER00007"/>
</dbReference>
<feature type="compositionally biased region" description="Basic residues" evidence="10">
    <location>
        <begin position="60"/>
        <end position="73"/>
    </location>
</feature>
<dbReference type="Pfam" id="PF01503">
    <property type="entry name" value="PRA-PH"/>
    <property type="match status" value="1"/>
</dbReference>
<keyword evidence="9" id="KW-0963">Cytoplasm</keyword>
<dbReference type="GO" id="GO:0000105">
    <property type="term" value="P:L-histidine biosynthetic process"/>
    <property type="evidence" value="ECO:0007669"/>
    <property type="project" value="UniProtKB-UniRule"/>
</dbReference>
<dbReference type="InterPro" id="IPR021130">
    <property type="entry name" value="PRib-ATP_PPHydrolase-like"/>
</dbReference>
<dbReference type="EC" id="3.6.1.31" evidence="9"/>
<evidence type="ECO:0000313" key="11">
    <source>
        <dbReference type="EMBL" id="SHK35803.1"/>
    </source>
</evidence>
<dbReference type="EMBL" id="FQZF01000046">
    <property type="protein sequence ID" value="SHK35803.1"/>
    <property type="molecule type" value="Genomic_DNA"/>
</dbReference>
<evidence type="ECO:0000256" key="1">
    <source>
        <dbReference type="ARBA" id="ARBA00001460"/>
    </source>
</evidence>
<dbReference type="STRING" id="198092.SAMN02745194_04758"/>
<keyword evidence="8 9" id="KW-0368">Histidine biosynthesis</keyword>
<keyword evidence="5 9" id="KW-0547">Nucleotide-binding</keyword>
<feature type="compositionally biased region" description="Basic residues" evidence="10">
    <location>
        <begin position="39"/>
        <end position="49"/>
    </location>
</feature>
<evidence type="ECO:0000256" key="6">
    <source>
        <dbReference type="ARBA" id="ARBA00022801"/>
    </source>
</evidence>
<protein>
    <recommendedName>
        <fullName evidence="9">Phosphoribosyl-ATP pyrophosphatase</fullName>
        <shortName evidence="9">PRA-PH</shortName>
        <ecNumber evidence="9">3.6.1.31</ecNumber>
    </recommendedName>
</protein>
<evidence type="ECO:0000256" key="8">
    <source>
        <dbReference type="ARBA" id="ARBA00023102"/>
    </source>
</evidence>
<name>A0A1M6RTP6_9PROT</name>
<feature type="region of interest" description="Disordered" evidence="10">
    <location>
        <begin position="1"/>
        <end position="73"/>
    </location>
</feature>
<comment type="catalytic activity">
    <reaction evidence="1 9">
        <text>1-(5-phospho-beta-D-ribosyl)-ATP + H2O = 1-(5-phospho-beta-D-ribosyl)-5'-AMP + diphosphate + H(+)</text>
        <dbReference type="Rhea" id="RHEA:22828"/>
        <dbReference type="ChEBI" id="CHEBI:15377"/>
        <dbReference type="ChEBI" id="CHEBI:15378"/>
        <dbReference type="ChEBI" id="CHEBI:33019"/>
        <dbReference type="ChEBI" id="CHEBI:59457"/>
        <dbReference type="ChEBI" id="CHEBI:73183"/>
        <dbReference type="EC" id="3.6.1.31"/>
    </reaction>
</comment>
<evidence type="ECO:0000256" key="3">
    <source>
        <dbReference type="ARBA" id="ARBA00009392"/>
    </source>
</evidence>
<dbReference type="InterPro" id="IPR008179">
    <property type="entry name" value="HisE"/>
</dbReference>
<accession>A0A1M6RTP6</accession>
<dbReference type="CDD" id="cd11534">
    <property type="entry name" value="NTP-PPase_HisIE_like"/>
    <property type="match status" value="1"/>
</dbReference>
<dbReference type="RefSeq" id="WP_408906155.1">
    <property type="nucleotide sequence ID" value="NZ_FQZF01000046.1"/>
</dbReference>
<gene>
    <name evidence="9" type="primary">hisE</name>
    <name evidence="11" type="ORF">SAMN02745194_04758</name>
</gene>
<keyword evidence="7 9" id="KW-0067">ATP-binding</keyword>
<feature type="compositionally biased region" description="Low complexity" evidence="10">
    <location>
        <begin position="50"/>
        <end position="59"/>
    </location>
</feature>
<reference evidence="11 12" key="1">
    <citation type="submission" date="2016-11" db="EMBL/GenBank/DDBJ databases">
        <authorList>
            <person name="Jaros S."/>
            <person name="Januszkiewicz K."/>
            <person name="Wedrychowicz H."/>
        </authorList>
    </citation>
    <scope>NUCLEOTIDE SEQUENCE [LARGE SCALE GENOMIC DNA]</scope>
    <source>
        <strain evidence="11 12">DSM 14916</strain>
    </source>
</reference>
<dbReference type="Gene3D" id="1.10.287.1080">
    <property type="entry name" value="MazG-like"/>
    <property type="match status" value="1"/>
</dbReference>
<dbReference type="HAMAP" id="MF_01020">
    <property type="entry name" value="HisE"/>
    <property type="match status" value="1"/>
</dbReference>
<feature type="compositionally biased region" description="Basic residues" evidence="10">
    <location>
        <begin position="1"/>
        <end position="12"/>
    </location>
</feature>
<dbReference type="Proteomes" id="UP000184387">
    <property type="component" value="Unassembled WGS sequence"/>
</dbReference>
<evidence type="ECO:0000256" key="5">
    <source>
        <dbReference type="ARBA" id="ARBA00022741"/>
    </source>
</evidence>
<dbReference type="GO" id="GO:0005524">
    <property type="term" value="F:ATP binding"/>
    <property type="evidence" value="ECO:0007669"/>
    <property type="project" value="UniProtKB-KW"/>
</dbReference>
<dbReference type="NCBIfam" id="TIGR03188">
    <property type="entry name" value="histidine_hisI"/>
    <property type="match status" value="1"/>
</dbReference>
<comment type="subcellular location">
    <subcellularLocation>
        <location evidence="9">Cytoplasm</location>
    </subcellularLocation>
</comment>
<proteinExistence type="inferred from homology"/>
<dbReference type="GO" id="GO:0005737">
    <property type="term" value="C:cytoplasm"/>
    <property type="evidence" value="ECO:0007669"/>
    <property type="project" value="UniProtKB-SubCell"/>
</dbReference>
<evidence type="ECO:0000256" key="9">
    <source>
        <dbReference type="HAMAP-Rule" id="MF_01020"/>
    </source>
</evidence>
<evidence type="ECO:0000256" key="2">
    <source>
        <dbReference type="ARBA" id="ARBA00005204"/>
    </source>
</evidence>
<organism evidence="11 12">
    <name type="scientific">Muricoccus roseus</name>
    <dbReference type="NCBI Taxonomy" id="198092"/>
    <lineage>
        <taxon>Bacteria</taxon>
        <taxon>Pseudomonadati</taxon>
        <taxon>Pseudomonadota</taxon>
        <taxon>Alphaproteobacteria</taxon>
        <taxon>Acetobacterales</taxon>
        <taxon>Roseomonadaceae</taxon>
        <taxon>Muricoccus</taxon>
    </lineage>
</organism>
<feature type="compositionally biased region" description="Low complexity" evidence="10">
    <location>
        <begin position="26"/>
        <end position="38"/>
    </location>
</feature>
<dbReference type="PANTHER" id="PTHR42945:SF1">
    <property type="entry name" value="HISTIDINE BIOSYNTHESIS BIFUNCTIONAL PROTEIN HIS7"/>
    <property type="match status" value="1"/>
</dbReference>
<dbReference type="AlphaFoldDB" id="A0A1M6RTP6"/>
<keyword evidence="12" id="KW-1185">Reference proteome</keyword>
<dbReference type="PANTHER" id="PTHR42945">
    <property type="entry name" value="HISTIDINE BIOSYNTHESIS BIFUNCTIONAL PROTEIN"/>
    <property type="match status" value="1"/>
</dbReference>
<dbReference type="SUPFAM" id="SSF101386">
    <property type="entry name" value="all-alpha NTP pyrophosphatases"/>
    <property type="match status" value="1"/>
</dbReference>
<comment type="pathway">
    <text evidence="2 9">Amino-acid biosynthesis; L-histidine biosynthesis; L-histidine from 5-phospho-alpha-D-ribose 1-diphosphate: step 2/9.</text>
</comment>
<evidence type="ECO:0000256" key="4">
    <source>
        <dbReference type="ARBA" id="ARBA00022605"/>
    </source>
</evidence>
<evidence type="ECO:0000313" key="12">
    <source>
        <dbReference type="Proteomes" id="UP000184387"/>
    </source>
</evidence>
<sequence>MGKGVKPRKKKVAGAAEEMPRKKAAAKAVAPAKAAAPKKAAKVKPKLAKATRPAEAPKPAKAKAKVKAKPKLKPAKWKEDLRALPVLPVPQDLADAPIEATARPPKRVRLAEARHLAPLEPGAGEPAPAVLDRLWATVEARRLSGDAETSHSARLLARGTAKVAQKLGEEAVEAVIEAMAGNRHGLIGESADLLYHLIVTWVDAGIRPEDVWAELVRREGISGIAEKAARQNLSSAGILKAGETTKLP</sequence>
<keyword evidence="6 9" id="KW-0378">Hydrolase</keyword>
<evidence type="ECO:0000256" key="10">
    <source>
        <dbReference type="SAM" id="MobiDB-lite"/>
    </source>
</evidence>
<evidence type="ECO:0000256" key="7">
    <source>
        <dbReference type="ARBA" id="ARBA00022840"/>
    </source>
</evidence>
<keyword evidence="4 9" id="KW-0028">Amino-acid biosynthesis</keyword>
<dbReference type="NCBIfam" id="NF001613">
    <property type="entry name" value="PRK00400.1-5"/>
    <property type="match status" value="1"/>
</dbReference>